<gene>
    <name evidence="2" type="ORF">GAK30_00395</name>
</gene>
<evidence type="ECO:0008006" key="4">
    <source>
        <dbReference type="Google" id="ProtNLM"/>
    </source>
</evidence>
<dbReference type="EMBL" id="WNDQ01000003">
    <property type="protein sequence ID" value="KAF1023731.1"/>
    <property type="molecule type" value="Genomic_DNA"/>
</dbReference>
<organism evidence="2 3">
    <name type="scientific">Paracidovorax wautersii</name>
    <dbReference type="NCBI Taxonomy" id="1177982"/>
    <lineage>
        <taxon>Bacteria</taxon>
        <taxon>Pseudomonadati</taxon>
        <taxon>Pseudomonadota</taxon>
        <taxon>Betaproteobacteria</taxon>
        <taxon>Burkholderiales</taxon>
        <taxon>Comamonadaceae</taxon>
        <taxon>Paracidovorax</taxon>
    </lineage>
</organism>
<keyword evidence="1" id="KW-0732">Signal</keyword>
<accession>A0A7V8FS43</accession>
<dbReference type="PROSITE" id="PS51257">
    <property type="entry name" value="PROKAR_LIPOPROTEIN"/>
    <property type="match status" value="1"/>
</dbReference>
<name>A0A7V8FS43_9BURK</name>
<dbReference type="Gene3D" id="3.30.1150.10">
    <property type="match status" value="1"/>
</dbReference>
<evidence type="ECO:0000256" key="1">
    <source>
        <dbReference type="SAM" id="SignalP"/>
    </source>
</evidence>
<feature type="signal peptide" evidence="1">
    <location>
        <begin position="1"/>
        <end position="26"/>
    </location>
</feature>
<evidence type="ECO:0000313" key="3">
    <source>
        <dbReference type="Proteomes" id="UP000461670"/>
    </source>
</evidence>
<dbReference type="Proteomes" id="UP000461670">
    <property type="component" value="Unassembled WGS sequence"/>
</dbReference>
<evidence type="ECO:0000313" key="2">
    <source>
        <dbReference type="EMBL" id="KAF1023731.1"/>
    </source>
</evidence>
<protein>
    <recommendedName>
        <fullName evidence="4">TonB family C-terminal domain-containing protein</fullName>
    </recommendedName>
</protein>
<feature type="chain" id="PRO_5031045471" description="TonB family C-terminal domain-containing protein" evidence="1">
    <location>
        <begin position="27"/>
        <end position="172"/>
    </location>
</feature>
<comment type="caution">
    <text evidence="2">The sequence shown here is derived from an EMBL/GenBank/DDBJ whole genome shotgun (WGS) entry which is preliminary data.</text>
</comment>
<proteinExistence type="predicted"/>
<reference evidence="3" key="1">
    <citation type="journal article" date="2020" name="MBio">
        <title>Horizontal gene transfer to a defensive symbiont with a reduced genome amongst a multipartite beetle microbiome.</title>
        <authorList>
            <person name="Waterworth S.C."/>
            <person name="Florez L.V."/>
            <person name="Rees E.R."/>
            <person name="Hertweck C."/>
            <person name="Kaltenpoth M."/>
            <person name="Kwan J.C."/>
        </authorList>
    </citation>
    <scope>NUCLEOTIDE SEQUENCE [LARGE SCALE GENOMIC DNA]</scope>
</reference>
<dbReference type="AlphaFoldDB" id="A0A7V8FS43"/>
<sequence>MTRIAFHAVAAAAALALAGCSTVALPTWDPDGAQAQPATPPATAAGLAPAVAGVLPPDNLPPARNWTEYRLRAAERINRANPSLVYPGALPSVFQAIPVLRVQLTADGQVSRVEVAREPGQSPETVKIATDAVYRAAPFGPTSQLPAPAQFTETFLFNEQLRFRLRTTVEGR</sequence>
<dbReference type="SUPFAM" id="SSF74653">
    <property type="entry name" value="TolA/TonB C-terminal domain"/>
    <property type="match status" value="1"/>
</dbReference>